<comment type="caution">
    <text evidence="2">The sequence shown here is derived from an EMBL/GenBank/DDBJ whole genome shotgun (WGS) entry which is preliminary data.</text>
</comment>
<name>A0A1V3JNP2_9PAST</name>
<evidence type="ECO:0000259" key="1">
    <source>
        <dbReference type="Pfam" id="PF08861"/>
    </source>
</evidence>
<dbReference type="Proteomes" id="UP000188541">
    <property type="component" value="Unassembled WGS sequence"/>
</dbReference>
<dbReference type="Pfam" id="PF08861">
    <property type="entry name" value="DUF1828"/>
    <property type="match status" value="1"/>
</dbReference>
<dbReference type="STRING" id="1908266.BKK55_02745"/>
<dbReference type="EMBL" id="MLHO01000015">
    <property type="protein sequence ID" value="OOF58304.1"/>
    <property type="molecule type" value="Genomic_DNA"/>
</dbReference>
<evidence type="ECO:0000313" key="3">
    <source>
        <dbReference type="Proteomes" id="UP000188541"/>
    </source>
</evidence>
<dbReference type="InterPro" id="IPR014960">
    <property type="entry name" value="DUF1828"/>
</dbReference>
<keyword evidence="3" id="KW-1185">Reference proteome</keyword>
<reference evidence="2 3" key="1">
    <citation type="submission" date="2016-10" db="EMBL/GenBank/DDBJ databases">
        <title>Rodentibacter gen. nov. and new species.</title>
        <authorList>
            <person name="Christensen H."/>
        </authorList>
    </citation>
    <scope>NUCLEOTIDE SEQUENCE [LARGE SCALE GENOMIC DNA]</scope>
    <source>
        <strain evidence="2 3">1996246016</strain>
    </source>
</reference>
<protein>
    <recommendedName>
        <fullName evidence="1">DUF1828 domain-containing protein</fullName>
    </recommendedName>
</protein>
<proteinExistence type="predicted"/>
<evidence type="ECO:0000313" key="2">
    <source>
        <dbReference type="EMBL" id="OOF58304.1"/>
    </source>
</evidence>
<feature type="domain" description="DUF1828" evidence="1">
    <location>
        <begin position="30"/>
        <end position="117"/>
    </location>
</feature>
<accession>A0A1V3JNP2</accession>
<gene>
    <name evidence="2" type="ORF">BKK55_02745</name>
</gene>
<sequence length="258" mass="28924">MNCNWLANHPLFTCREVDTVDGQKGLAIHTSFRWIDGSAFCFYLVPCGNQIMITDDTESIFHLHTQGLPVTKSTVNALRDRVNFTHSNVCVEEDGELYMLTQESDLAYAISDYLSVFSIIKNYEYQQLGVTDEVNNLAQDVENYLRLLKPQSTFSRKPQVKGISGHEYKFDLAVDNQLFLAIQPTPQAVGAAMRKIGDVVSSSDLDNRTIVVVVDDRNSQDLFKQKAEEEIQIISALASAVPFTNLVEQAKKITQAAH</sequence>
<organism evidence="2 3">
    <name type="scientific">Rodentibacter genomosp. 2</name>
    <dbReference type="NCBI Taxonomy" id="1908266"/>
    <lineage>
        <taxon>Bacteria</taxon>
        <taxon>Pseudomonadati</taxon>
        <taxon>Pseudomonadota</taxon>
        <taxon>Gammaproteobacteria</taxon>
        <taxon>Pasteurellales</taxon>
        <taxon>Pasteurellaceae</taxon>
        <taxon>Rodentibacter</taxon>
    </lineage>
</organism>
<dbReference type="AlphaFoldDB" id="A0A1V3JNP2"/>